<dbReference type="EMBL" id="CAJVPQ010004413">
    <property type="protein sequence ID" value="CAG8650879.1"/>
    <property type="molecule type" value="Genomic_DNA"/>
</dbReference>
<protein>
    <submittedName>
        <fullName evidence="1">7247_t:CDS:1</fullName>
    </submittedName>
</protein>
<proteinExistence type="predicted"/>
<dbReference type="Proteomes" id="UP000789570">
    <property type="component" value="Unassembled WGS sequence"/>
</dbReference>
<organism evidence="1 2">
    <name type="scientific">Funneliformis caledonium</name>
    <dbReference type="NCBI Taxonomy" id="1117310"/>
    <lineage>
        <taxon>Eukaryota</taxon>
        <taxon>Fungi</taxon>
        <taxon>Fungi incertae sedis</taxon>
        <taxon>Mucoromycota</taxon>
        <taxon>Glomeromycotina</taxon>
        <taxon>Glomeromycetes</taxon>
        <taxon>Glomerales</taxon>
        <taxon>Glomeraceae</taxon>
        <taxon>Funneliformis</taxon>
    </lineage>
</organism>
<gene>
    <name evidence="1" type="ORF">FCALED_LOCUS11058</name>
</gene>
<evidence type="ECO:0000313" key="2">
    <source>
        <dbReference type="Proteomes" id="UP000789570"/>
    </source>
</evidence>
<comment type="caution">
    <text evidence="1">The sequence shown here is derived from an EMBL/GenBank/DDBJ whole genome shotgun (WGS) entry which is preliminary data.</text>
</comment>
<evidence type="ECO:0000313" key="1">
    <source>
        <dbReference type="EMBL" id="CAG8650879.1"/>
    </source>
</evidence>
<accession>A0A9N9DVQ3</accession>
<name>A0A9N9DVQ3_9GLOM</name>
<sequence length="259" mass="29944">MPKKYQKMKKSFVKKSNNLSVDTNKKKKYNLRKNIRLRRIIENIVLNRGFLNDPNQDILVNPLNDPIEVDISSNNSDQTIKPIQPNHQHLSPYLSLITLKETTSSLAVQDELNGIDYCEFLSMSRNVKEMAGTDSESFLGVFLNPKRINTDLSKEILDLLVEYYCDIYNKDFVALSNIHVANPEAIPVLSKNHKTRFHCKINGDDNSYNIELWKKIFYDLSRDCIIPVYSILGQFVKGSFTIGKRKYMSVILINRKVHV</sequence>
<dbReference type="OrthoDB" id="2421950at2759"/>
<dbReference type="AlphaFoldDB" id="A0A9N9DVQ3"/>
<reference evidence="1" key="1">
    <citation type="submission" date="2021-06" db="EMBL/GenBank/DDBJ databases">
        <authorList>
            <person name="Kallberg Y."/>
            <person name="Tangrot J."/>
            <person name="Rosling A."/>
        </authorList>
    </citation>
    <scope>NUCLEOTIDE SEQUENCE</scope>
    <source>
        <strain evidence="1">UK204</strain>
    </source>
</reference>
<keyword evidence="2" id="KW-1185">Reference proteome</keyword>